<accession>A0A8X8FM08</accession>
<dbReference type="InterPro" id="IPR045175">
    <property type="entry name" value="M28_fam"/>
</dbReference>
<sequence length="674" mass="70360">MMQMDPASAARHANGTFLNRHQGGAPASRGSLQHARWGNRHVPLQLHNRPANLLTGVLLLGSLGPGTGLPGPVAAGRRVAPGAADAAAAPVALLPAAQASGRYAPVAGPRQVPGCGRLGSIANGVAAACVARPRSCGGVMAVGAMAAVGGLAYARIAGATTVSDSPPSRRPASSAQKAAQEDALQAAVAEAKARVDDGGPIRLEDALLQIARDCDGDRACRAGMINALLQHVPPPSLARLRQIVARTAQAAETQGQAAWPMPGADAAPLNPTNAVQELVDILAGLYTLEAAEFQDDMEAIVGATASVGGGREGSDGEIQQRWIDANTRRQNAIADLLERHAGPVNRLPFPCRGLAHLGIADGAQATNLHVILPGASTERPPQRVLLVAHGDMIGRSLGSEGAYDNASGVATLLHIARQLQHAPSPPGTQVELLVTAHEELGFLGAIAYVTACQQQHNCPTFVINVDMTGRGGHGYAISGTDDLAGTPYLGKPPMYLQAPAVSRTEQEARRQLEAHFALQGFTAAPAAAKPWITSDNIPFQNASIPCVGITQISAADAHLWQQLENARRAWQQLDGEMDWDSWKAQRDGRIRLPADQARALQDRYQAVDAAHHDFMRLRASHPTAPTVLIHGPRDKLHRVSPAMGASFADALVGAVRSLQWPADGAAGTAAPLEN</sequence>
<dbReference type="EMBL" id="JACSQS010000008">
    <property type="protein sequence ID" value="MBD7954403.1"/>
    <property type="molecule type" value="Genomic_DNA"/>
</dbReference>
<dbReference type="SUPFAM" id="SSF53187">
    <property type="entry name" value="Zn-dependent exopeptidases"/>
    <property type="match status" value="1"/>
</dbReference>
<organism evidence="2 3">
    <name type="scientific">Stenotrophomonas lacuserhaii</name>
    <dbReference type="NCBI Taxonomy" id="2760084"/>
    <lineage>
        <taxon>Bacteria</taxon>
        <taxon>Pseudomonadati</taxon>
        <taxon>Pseudomonadota</taxon>
        <taxon>Gammaproteobacteria</taxon>
        <taxon>Lysobacterales</taxon>
        <taxon>Lysobacteraceae</taxon>
        <taxon>Stenotrophomonas</taxon>
    </lineage>
</organism>
<dbReference type="Gene3D" id="3.40.630.10">
    <property type="entry name" value="Zn peptidases"/>
    <property type="match status" value="1"/>
</dbReference>
<dbReference type="PANTHER" id="PTHR12147:SF26">
    <property type="entry name" value="PEPTIDASE M28 DOMAIN-CONTAINING PROTEIN"/>
    <property type="match status" value="1"/>
</dbReference>
<protein>
    <submittedName>
        <fullName evidence="2">M28 family peptidase</fullName>
    </submittedName>
</protein>
<dbReference type="RefSeq" id="WP_191770608.1">
    <property type="nucleotide sequence ID" value="NZ_JACSQS010000008.1"/>
</dbReference>
<keyword evidence="3" id="KW-1185">Reference proteome</keyword>
<evidence type="ECO:0000259" key="1">
    <source>
        <dbReference type="Pfam" id="PF04389"/>
    </source>
</evidence>
<evidence type="ECO:0000313" key="2">
    <source>
        <dbReference type="EMBL" id="MBD7954403.1"/>
    </source>
</evidence>
<dbReference type="GO" id="GO:0006508">
    <property type="term" value="P:proteolysis"/>
    <property type="evidence" value="ECO:0007669"/>
    <property type="project" value="InterPro"/>
</dbReference>
<feature type="domain" description="Peptidase M28" evidence="1">
    <location>
        <begin position="367"/>
        <end position="558"/>
    </location>
</feature>
<name>A0A8X8FM08_9GAMM</name>
<proteinExistence type="predicted"/>
<dbReference type="InterPro" id="IPR007484">
    <property type="entry name" value="Peptidase_M28"/>
</dbReference>
<dbReference type="Proteomes" id="UP000636938">
    <property type="component" value="Unassembled WGS sequence"/>
</dbReference>
<dbReference type="GO" id="GO:0008235">
    <property type="term" value="F:metalloexopeptidase activity"/>
    <property type="evidence" value="ECO:0007669"/>
    <property type="project" value="InterPro"/>
</dbReference>
<evidence type="ECO:0000313" key="3">
    <source>
        <dbReference type="Proteomes" id="UP000636938"/>
    </source>
</evidence>
<dbReference type="PANTHER" id="PTHR12147">
    <property type="entry name" value="METALLOPEPTIDASE M28 FAMILY MEMBER"/>
    <property type="match status" value="1"/>
</dbReference>
<dbReference type="AlphaFoldDB" id="A0A8X8FM08"/>
<dbReference type="Pfam" id="PF04389">
    <property type="entry name" value="Peptidase_M28"/>
    <property type="match status" value="1"/>
</dbReference>
<gene>
    <name evidence="2" type="ORF">H9654_09295</name>
</gene>
<reference evidence="2 3" key="1">
    <citation type="submission" date="2020-08" db="EMBL/GenBank/DDBJ databases">
        <title>A Genomic Blueprint of the Chicken Gut Microbiome.</title>
        <authorList>
            <person name="Gilroy R."/>
            <person name="Ravi A."/>
            <person name="Getino M."/>
            <person name="Pursley I."/>
            <person name="Horton D.L."/>
            <person name="Alikhan N.-F."/>
            <person name="Baker D."/>
            <person name="Gharbi K."/>
            <person name="Hall N."/>
            <person name="Watson M."/>
            <person name="Adriaenssens E.M."/>
            <person name="Foster-Nyarko E."/>
            <person name="Jarju S."/>
            <person name="Secka A."/>
            <person name="Antonio M."/>
            <person name="Oren A."/>
            <person name="Chaudhuri R."/>
            <person name="La Ragione R.M."/>
            <person name="Hildebrand F."/>
            <person name="Pallen M.J."/>
        </authorList>
    </citation>
    <scope>NUCLEOTIDE SEQUENCE [LARGE SCALE GENOMIC DNA]</scope>
    <source>
        <strain evidence="2 3">Sa5BUN4</strain>
    </source>
</reference>
<comment type="caution">
    <text evidence="2">The sequence shown here is derived from an EMBL/GenBank/DDBJ whole genome shotgun (WGS) entry which is preliminary data.</text>
</comment>